<accession>A0A1I2HYB6</accession>
<gene>
    <name evidence="2" type="ORF">SAMN05421541_10996</name>
</gene>
<feature type="transmembrane region" description="Helical" evidence="1">
    <location>
        <begin position="53"/>
        <end position="74"/>
    </location>
</feature>
<dbReference type="STRING" id="35752.SAMN05421541_10996"/>
<proteinExistence type="predicted"/>
<dbReference type="RefSeq" id="WP_093617709.1">
    <property type="nucleotide sequence ID" value="NZ_BOMT01000053.1"/>
</dbReference>
<dbReference type="PROSITE" id="PS51257">
    <property type="entry name" value="PROKAR_LIPOPROTEIN"/>
    <property type="match status" value="1"/>
</dbReference>
<feature type="transmembrane region" description="Helical" evidence="1">
    <location>
        <begin position="86"/>
        <end position="107"/>
    </location>
</feature>
<dbReference type="EMBL" id="FONV01000009">
    <property type="protein sequence ID" value="SFF35039.1"/>
    <property type="molecule type" value="Genomic_DNA"/>
</dbReference>
<dbReference type="OrthoDB" id="3538230at2"/>
<protein>
    <submittedName>
        <fullName evidence="2">Uncharacterized protein</fullName>
    </submittedName>
</protein>
<sequence length="230" mass="24347">MSRWPILRFLLSQHLVFLTLFVAGGCLLAAVVTPVFLLFTPITLSAVDIGGQVLFWLAVGYGYGAAGMLATMVAHGRTRREFAVQYPVFQLVTAVVLAALITGAYAAEAVLYRLAGWTRHLQDQRVFAAGDYPSIFVAYLCMLVFCLITGAFVATAFYRWEAGGVLALLPAAAVLGCGGAATGFFSLSFARFAVAGPPAMAVVTVAAVVVGWTLLWVSVRDVAVRTGVSA</sequence>
<dbReference type="Proteomes" id="UP000199645">
    <property type="component" value="Unassembled WGS sequence"/>
</dbReference>
<reference evidence="2 3" key="1">
    <citation type="submission" date="2016-10" db="EMBL/GenBank/DDBJ databases">
        <authorList>
            <person name="de Groot N.N."/>
        </authorList>
    </citation>
    <scope>NUCLEOTIDE SEQUENCE [LARGE SCALE GENOMIC DNA]</scope>
    <source>
        <strain evidence="2 3">DSM 43019</strain>
    </source>
</reference>
<dbReference type="AlphaFoldDB" id="A0A1I2HYB6"/>
<name>A0A1I2HYB6_9ACTN</name>
<organism evidence="2 3">
    <name type="scientific">Actinoplanes philippinensis</name>
    <dbReference type="NCBI Taxonomy" id="35752"/>
    <lineage>
        <taxon>Bacteria</taxon>
        <taxon>Bacillati</taxon>
        <taxon>Actinomycetota</taxon>
        <taxon>Actinomycetes</taxon>
        <taxon>Micromonosporales</taxon>
        <taxon>Micromonosporaceae</taxon>
        <taxon>Actinoplanes</taxon>
    </lineage>
</organism>
<feature type="transmembrane region" description="Helical" evidence="1">
    <location>
        <begin position="199"/>
        <end position="219"/>
    </location>
</feature>
<keyword evidence="3" id="KW-1185">Reference proteome</keyword>
<evidence type="ECO:0000313" key="3">
    <source>
        <dbReference type="Proteomes" id="UP000199645"/>
    </source>
</evidence>
<feature type="transmembrane region" description="Helical" evidence="1">
    <location>
        <begin position="136"/>
        <end position="158"/>
    </location>
</feature>
<keyword evidence="1" id="KW-1133">Transmembrane helix</keyword>
<feature type="transmembrane region" description="Helical" evidence="1">
    <location>
        <begin position="165"/>
        <end position="187"/>
    </location>
</feature>
<keyword evidence="1" id="KW-0812">Transmembrane</keyword>
<evidence type="ECO:0000313" key="2">
    <source>
        <dbReference type="EMBL" id="SFF35039.1"/>
    </source>
</evidence>
<evidence type="ECO:0000256" key="1">
    <source>
        <dbReference type="SAM" id="Phobius"/>
    </source>
</evidence>
<keyword evidence="1" id="KW-0472">Membrane</keyword>